<dbReference type="InterPro" id="IPR003672">
    <property type="entry name" value="CobN/Mg_chltase"/>
</dbReference>
<evidence type="ECO:0000259" key="1">
    <source>
        <dbReference type="Pfam" id="PF02514"/>
    </source>
</evidence>
<feature type="domain" description="CobN/magnesium chelatase" evidence="1">
    <location>
        <begin position="100"/>
        <end position="1237"/>
    </location>
</feature>
<reference evidence="2" key="1">
    <citation type="journal article" date="2022" name="Nat. Microbiol.">
        <title>Unique mobile elements and scalable gene flow at the prokaryote-eukaryote boundary revealed by circularized Asgard archaea genomes.</title>
        <authorList>
            <person name="Wu F."/>
            <person name="Speth D.R."/>
            <person name="Philosof A."/>
            <person name="Cremiere A."/>
            <person name="Narayanan A."/>
            <person name="Barco R.A."/>
            <person name="Connon S.A."/>
            <person name="Amend J.P."/>
            <person name="Antoshechkin I.A."/>
            <person name="Orphan V.J."/>
        </authorList>
    </citation>
    <scope>NUCLEOTIDE SEQUENCE</scope>
    <source>
        <strain evidence="2">PM71</strain>
    </source>
</reference>
<name>A0A9Y1BMN0_9ARCH</name>
<dbReference type="CDD" id="cd10150">
    <property type="entry name" value="CobN_like"/>
    <property type="match status" value="1"/>
</dbReference>
<accession>A0A9Y1BMN0</accession>
<gene>
    <name evidence="2" type="ORF">K9W45_03815</name>
</gene>
<sequence>MINLAFIIGYSGTAIPSLSKALSKESEKNGFRYIITTDSQATKHEEFIKNADAIFIYSAGLSTDVEKAISQSSAKIIISGSDSTVHLSKATNEVISKAIAFYKFGGEQNLTQLIRLLLQALGENIEVDGLKKVPWHGIWHPKYGTFNELNDYLKIYPHNEKKFVGIMFYRSIWLYGNTDYVKPIIDALEEEGIGVIPVFTYSFGDTRVDAPDSESTIQTFFIKDEKPTIDVLINLTSFFLLSRKIIRLKSEGFKSVRGLELLKKMNIPILQGVRDFSKGINDWLSDETGISYMSQIYTVIMPEVDGIIEPIYLGGAKIDPQGIKRYECFEHHAQYIAKRVKKWITLRYLPPEKRKIAIVLITPPCKSLEGSIGVGFGLDVPESVVRLLKDLKKRGYNIGETLPKDGKELVEMFTERKAISEFRWTSVDEIVKKGGAVGYSDLKTYMNWFNELPIDTKEKIQEDWGYPEDILLGKAPKPLIGMVYNNKFVIPGISFGNVLVITQPKPGCAGAACDGNVCKILHDPSISPPHQWFAVYRWISRIWKANMIVHFGTHGYLEFRPGKGVGLSPSCWPEISIDDIPHLYVYNVSNPMEGVIAKRRSYATIVDHMYPPLAMAEVLDEIDSLLTEYSKAEQLGDNARVRVIYEELIKKAKESNIPITKEDPKHVVEEIHNYLNATMETQIEMGLHIFGYPTKNSVKLAEYVVTTMSYDTHSFHSIRRCLAECIGLDYNHLRNNKLVINEYGLLNKDTLKILHKVAIEVLKTLLENETNNEKLTMEAFTEILHKKLIENMSSKVNELKLKFTSKAEALEAFQRALEIAKRIQECKVETDGFLYGISGQFIEPGPSGSITRGKIEILPTGRNFYAIDPTSIPTRAAWKIGIETAEKLLEHYDKHHGKYPETIGQWLWSLDGYKGDGEQISQILYLLGTKPIWRTDGTVKGVEVIPLEELGRPRIDVSVRISGIVRDTLPIYFQLIDEAVSKVVMLEESTDVNYVKKHYLEYLTELRGEKNHEIAKCRVWCSPSGTYGSGVNYAIESSAWKDDEDLAKTWVQWGCYMYTKKLFGEPNPEGLIMNLKNVEVITRNHITDEHDILNCCCYFSTHGGFYNTVKSLTGKDDVEIVVVDTKDITRAEIRGIKEEIERIVRAKLLNPTWISEMKKHGYRGANEFSKKILHLYGWSSTTKLVNDWVFDNIAETYIIDEEMRKWFAENNIWAAEEISRRLTEAIERKLWQPTEEMKDNLEEAYADIEGVLEDSLGGEAEIQGGEIRMYSPEEVENWKNKLTNITQTWNKFVQNKENEN</sequence>
<dbReference type="PANTHER" id="PTHR44119">
    <property type="entry name" value="MAGNESIUM-CHELATASE SUBUNIT CHLH, CHLOROPLASTIC"/>
    <property type="match status" value="1"/>
</dbReference>
<proteinExistence type="predicted"/>
<protein>
    <submittedName>
        <fullName evidence="2">Cobaltochelatase subunit CobN</fullName>
    </submittedName>
</protein>
<evidence type="ECO:0000313" key="2">
    <source>
        <dbReference type="EMBL" id="UJG41597.1"/>
    </source>
</evidence>
<dbReference type="EMBL" id="CP084166">
    <property type="protein sequence ID" value="UJG41597.1"/>
    <property type="molecule type" value="Genomic_DNA"/>
</dbReference>
<dbReference type="PANTHER" id="PTHR44119:SF7">
    <property type="entry name" value="MAGNESIUM CHELATASE SUBUNIT"/>
    <property type="match status" value="1"/>
</dbReference>
<organism evidence="2">
    <name type="scientific">Candidatus Heimdallarchaeum aukensis</name>
    <dbReference type="NCBI Taxonomy" id="2876573"/>
    <lineage>
        <taxon>Archaea</taxon>
        <taxon>Promethearchaeati</taxon>
        <taxon>Candidatus Heimdallarchaeota</taxon>
        <taxon>Candidatus Heimdallarchaeia (ex Rinke et al. 2021) (nom. nud.)</taxon>
        <taxon>Candidatus Heimdallarchaeales</taxon>
        <taxon>Candidatus Heimdallarchaeaceae</taxon>
        <taxon>Candidatus Heimdallarchaeum</taxon>
    </lineage>
</organism>
<dbReference type="Proteomes" id="UP001201020">
    <property type="component" value="Chromosome"/>
</dbReference>
<dbReference type="Pfam" id="PF02514">
    <property type="entry name" value="CobN-Mg_chel"/>
    <property type="match status" value="1"/>
</dbReference>